<reference evidence="1" key="1">
    <citation type="submission" date="2022-11" db="EMBL/GenBank/DDBJ databases">
        <authorList>
            <person name="Somphong A."/>
            <person name="Phongsopitanun W."/>
        </authorList>
    </citation>
    <scope>NUCLEOTIDE SEQUENCE</scope>
    <source>
        <strain evidence="1">Pm04-4</strain>
    </source>
</reference>
<accession>A0ABT4B5S2</accession>
<keyword evidence="2" id="KW-1185">Reference proteome</keyword>
<sequence>MTEPPHDRTRAQIEEQFRARMAEQDARDPLRKVRDLLQTYVEDAVDLDEVRADMASVATHSTRYLRQELEALEWVLTTEQPKYTLLDLVEGDANKGLDHDPTDSGAAVFLWEVARILREVLDEAGHR</sequence>
<name>A0ABT4B5S2_9ACTN</name>
<gene>
    <name evidence="1" type="ORF">OWR29_27905</name>
</gene>
<evidence type="ECO:0000313" key="1">
    <source>
        <dbReference type="EMBL" id="MCY1141839.1"/>
    </source>
</evidence>
<evidence type="ECO:0000313" key="2">
    <source>
        <dbReference type="Proteomes" id="UP001151002"/>
    </source>
</evidence>
<dbReference type="RefSeq" id="WP_267566234.1">
    <property type="nucleotide sequence ID" value="NZ_JAPNTZ010000010.1"/>
</dbReference>
<dbReference type="EMBL" id="JAPNTZ010000010">
    <property type="protein sequence ID" value="MCY1141839.1"/>
    <property type="molecule type" value="Genomic_DNA"/>
</dbReference>
<evidence type="ECO:0008006" key="3">
    <source>
        <dbReference type="Google" id="ProtNLM"/>
    </source>
</evidence>
<protein>
    <recommendedName>
        <fullName evidence="3">DUF2017 domain-containing protein</fullName>
    </recommendedName>
</protein>
<proteinExistence type="predicted"/>
<organism evidence="1 2">
    <name type="scientific">Paractinoplanes pyxinae</name>
    <dbReference type="NCBI Taxonomy" id="2997416"/>
    <lineage>
        <taxon>Bacteria</taxon>
        <taxon>Bacillati</taxon>
        <taxon>Actinomycetota</taxon>
        <taxon>Actinomycetes</taxon>
        <taxon>Micromonosporales</taxon>
        <taxon>Micromonosporaceae</taxon>
        <taxon>Paractinoplanes</taxon>
    </lineage>
</organism>
<dbReference type="Proteomes" id="UP001151002">
    <property type="component" value="Unassembled WGS sequence"/>
</dbReference>
<comment type="caution">
    <text evidence="1">The sequence shown here is derived from an EMBL/GenBank/DDBJ whole genome shotgun (WGS) entry which is preliminary data.</text>
</comment>